<evidence type="ECO:0000313" key="9">
    <source>
        <dbReference type="Proteomes" id="UP001152885"/>
    </source>
</evidence>
<name>A0A9W4XCL5_9ASCO</name>
<dbReference type="CDD" id="cd02933">
    <property type="entry name" value="OYE_like_FMN"/>
    <property type="match status" value="1"/>
</dbReference>
<dbReference type="AlphaFoldDB" id="A0A9W4XCL5"/>
<accession>A0A9W4XCL5</accession>
<dbReference type="GO" id="GO:0003959">
    <property type="term" value="F:NADPH dehydrogenase activity"/>
    <property type="evidence" value="ECO:0007669"/>
    <property type="project" value="TreeGrafter"/>
</dbReference>
<evidence type="ECO:0000256" key="5">
    <source>
        <dbReference type="ARBA" id="ARBA00067604"/>
    </source>
</evidence>
<dbReference type="InterPro" id="IPR045247">
    <property type="entry name" value="Oye-like"/>
</dbReference>
<keyword evidence="9" id="KW-1185">Reference proteome</keyword>
<dbReference type="GO" id="GO:0010181">
    <property type="term" value="F:FMN binding"/>
    <property type="evidence" value="ECO:0007669"/>
    <property type="project" value="InterPro"/>
</dbReference>
<dbReference type="EMBL" id="CANTUO010000007">
    <property type="protein sequence ID" value="CAI5760670.1"/>
    <property type="molecule type" value="Genomic_DNA"/>
</dbReference>
<evidence type="ECO:0000259" key="7">
    <source>
        <dbReference type="Pfam" id="PF00724"/>
    </source>
</evidence>
<evidence type="ECO:0000256" key="4">
    <source>
        <dbReference type="ARBA" id="ARBA00056646"/>
    </source>
</evidence>
<dbReference type="PANTHER" id="PTHR22893:SF91">
    <property type="entry name" value="NADPH DEHYDROGENASE 2-RELATED"/>
    <property type="match status" value="1"/>
</dbReference>
<dbReference type="Pfam" id="PF00724">
    <property type="entry name" value="Oxidored_FMN"/>
    <property type="match status" value="1"/>
</dbReference>
<dbReference type="GO" id="GO:0042562">
    <property type="term" value="F:hormone binding"/>
    <property type="evidence" value="ECO:0007669"/>
    <property type="project" value="UniProtKB-ARBA"/>
</dbReference>
<keyword evidence="3" id="KW-0288">FMN</keyword>
<sequence length="405" mass="45829">MTVSSDTTAIAPLGKTKLLQPIKVGANTLNQRIAFAPSTRYRATKHGVPTDISLEYYKARAQAPGSLIITEATFASPQGSGFPHVPGIYSDEQVQGWKKINEAIHEQKSFSAIQLWYLGRVGHPKWLKENGLKLLAPSKIYSSPELEKEAIESGNEIHEVTIEEIEDIINVQYPKAAQNALDAGFDYVEIHSAHGYFLDQFLNDNSNKRTDEYGGSIENKARLLLRIIDTLIPIVGADRLAVRLSPWAKFQNMSTEGEKLHSYILKELQKRADEGNQLAYISLVEPRVQASWDIAEEDQQGSNKFADEIWKGKFIKAGSYTYDAPNFKTLLDDLENDRTLIGFSRYFISNPDLVYKLKEGLPLTKYERATFYNHDNFGYNTWLNHNGNREVNEEEERKRVGKPLA</sequence>
<evidence type="ECO:0000256" key="6">
    <source>
        <dbReference type="ARBA" id="ARBA00075326"/>
    </source>
</evidence>
<organism evidence="8 9">
    <name type="scientific">Candida verbasci</name>
    <dbReference type="NCBI Taxonomy" id="1227364"/>
    <lineage>
        <taxon>Eukaryota</taxon>
        <taxon>Fungi</taxon>
        <taxon>Dikarya</taxon>
        <taxon>Ascomycota</taxon>
        <taxon>Saccharomycotina</taxon>
        <taxon>Pichiomycetes</taxon>
        <taxon>Debaryomycetaceae</taxon>
        <taxon>Candida/Lodderomyces clade</taxon>
        <taxon>Candida</taxon>
    </lineage>
</organism>
<dbReference type="InterPro" id="IPR001155">
    <property type="entry name" value="OxRdtase_FMN_N"/>
</dbReference>
<comment type="similarity">
    <text evidence="2">Belongs to the NADH:flavin oxidoreductase/NADH oxidase family.</text>
</comment>
<protein>
    <recommendedName>
        <fullName evidence="5">Probable NADPH dehydrogenase</fullName>
    </recommendedName>
    <alternativeName>
        <fullName evidence="6">Estrogen-binding protein</fullName>
    </alternativeName>
</protein>
<evidence type="ECO:0000256" key="1">
    <source>
        <dbReference type="ARBA" id="ARBA00001917"/>
    </source>
</evidence>
<proteinExistence type="inferred from homology"/>
<dbReference type="OrthoDB" id="276546at2759"/>
<comment type="caution">
    <text evidence="8">The sequence shown here is derived from an EMBL/GenBank/DDBJ whole genome shotgun (WGS) entry which is preliminary data.</text>
</comment>
<comment type="function">
    <text evidence="4">Oxidoreductase that binds mammalian estrogens with high affinity.</text>
</comment>
<keyword evidence="3" id="KW-0285">Flavoprotein</keyword>
<dbReference type="Gene3D" id="3.20.20.70">
    <property type="entry name" value="Aldolase class I"/>
    <property type="match status" value="1"/>
</dbReference>
<evidence type="ECO:0000256" key="3">
    <source>
        <dbReference type="ARBA" id="ARBA00022643"/>
    </source>
</evidence>
<dbReference type="InterPro" id="IPR013785">
    <property type="entry name" value="Aldolase_TIM"/>
</dbReference>
<feature type="domain" description="NADH:flavin oxidoreductase/NADH oxidase N-terminal" evidence="7">
    <location>
        <begin position="17"/>
        <end position="363"/>
    </location>
</feature>
<gene>
    <name evidence="8" type="ORF">CANVERA_P5178</name>
</gene>
<dbReference type="PANTHER" id="PTHR22893">
    <property type="entry name" value="NADH OXIDOREDUCTASE-RELATED"/>
    <property type="match status" value="1"/>
</dbReference>
<reference evidence="8" key="1">
    <citation type="submission" date="2022-12" db="EMBL/GenBank/DDBJ databases">
        <authorList>
            <person name="Brejova B."/>
        </authorList>
    </citation>
    <scope>NUCLEOTIDE SEQUENCE</scope>
</reference>
<dbReference type="Proteomes" id="UP001152885">
    <property type="component" value="Unassembled WGS sequence"/>
</dbReference>
<evidence type="ECO:0000256" key="2">
    <source>
        <dbReference type="ARBA" id="ARBA00005979"/>
    </source>
</evidence>
<dbReference type="FunFam" id="3.20.20.70:FF:000138">
    <property type="entry name" value="NADPH dehydrogenase 1"/>
    <property type="match status" value="1"/>
</dbReference>
<comment type="cofactor">
    <cofactor evidence="1">
        <name>FMN</name>
        <dbReference type="ChEBI" id="CHEBI:58210"/>
    </cofactor>
</comment>
<evidence type="ECO:0000313" key="8">
    <source>
        <dbReference type="EMBL" id="CAI5760670.1"/>
    </source>
</evidence>
<dbReference type="SUPFAM" id="SSF51395">
    <property type="entry name" value="FMN-linked oxidoreductases"/>
    <property type="match status" value="1"/>
</dbReference>